<gene>
    <name evidence="1" type="ORF">VTL71DRAFT_1348</name>
</gene>
<sequence length="140" mass="15392">MPVISKFRFSDRLSTVYSDPQANFLVVCLALHLMLEFPSSGDRSMQTSSYVVVNNFISLLKSTGCLSLSVLQARLLVTFYEMGHGINVGASMSIAGAARSARLLGLNKEAFQGAKENFPSRVVAKKEKRVRWAVVNSIDM</sequence>
<name>A0ABR4CAE6_9HELO</name>
<dbReference type="Proteomes" id="UP001595075">
    <property type="component" value="Unassembled WGS sequence"/>
</dbReference>
<organism evidence="1 2">
    <name type="scientific">Oculimacula yallundae</name>
    <dbReference type="NCBI Taxonomy" id="86028"/>
    <lineage>
        <taxon>Eukaryota</taxon>
        <taxon>Fungi</taxon>
        <taxon>Dikarya</taxon>
        <taxon>Ascomycota</taxon>
        <taxon>Pezizomycotina</taxon>
        <taxon>Leotiomycetes</taxon>
        <taxon>Helotiales</taxon>
        <taxon>Ploettnerulaceae</taxon>
        <taxon>Oculimacula</taxon>
    </lineage>
</organism>
<reference evidence="1 2" key="1">
    <citation type="journal article" date="2024" name="Commun. Biol.">
        <title>Comparative genomic analysis of thermophilic fungi reveals convergent evolutionary adaptations and gene losses.</title>
        <authorList>
            <person name="Steindorff A.S."/>
            <person name="Aguilar-Pontes M.V."/>
            <person name="Robinson A.J."/>
            <person name="Andreopoulos B."/>
            <person name="LaButti K."/>
            <person name="Kuo A."/>
            <person name="Mondo S."/>
            <person name="Riley R."/>
            <person name="Otillar R."/>
            <person name="Haridas S."/>
            <person name="Lipzen A."/>
            <person name="Grimwood J."/>
            <person name="Schmutz J."/>
            <person name="Clum A."/>
            <person name="Reid I.D."/>
            <person name="Moisan M.C."/>
            <person name="Butler G."/>
            <person name="Nguyen T.T.M."/>
            <person name="Dewar K."/>
            <person name="Conant G."/>
            <person name="Drula E."/>
            <person name="Henrissat B."/>
            <person name="Hansel C."/>
            <person name="Singer S."/>
            <person name="Hutchinson M.I."/>
            <person name="de Vries R.P."/>
            <person name="Natvig D.O."/>
            <person name="Powell A.J."/>
            <person name="Tsang A."/>
            <person name="Grigoriev I.V."/>
        </authorList>
    </citation>
    <scope>NUCLEOTIDE SEQUENCE [LARGE SCALE GENOMIC DNA]</scope>
    <source>
        <strain evidence="1 2">CBS 494.80</strain>
    </source>
</reference>
<dbReference type="CDD" id="cd12148">
    <property type="entry name" value="fungal_TF_MHR"/>
    <property type="match status" value="1"/>
</dbReference>
<evidence type="ECO:0000313" key="2">
    <source>
        <dbReference type="Proteomes" id="UP001595075"/>
    </source>
</evidence>
<accession>A0ABR4CAE6</accession>
<comment type="caution">
    <text evidence="1">The sequence shown here is derived from an EMBL/GenBank/DDBJ whole genome shotgun (WGS) entry which is preliminary data.</text>
</comment>
<keyword evidence="2" id="KW-1185">Reference proteome</keyword>
<proteinExistence type="predicted"/>
<protein>
    <submittedName>
        <fullName evidence="1">Uncharacterized protein</fullName>
    </submittedName>
</protein>
<evidence type="ECO:0000313" key="1">
    <source>
        <dbReference type="EMBL" id="KAL2066924.1"/>
    </source>
</evidence>
<dbReference type="EMBL" id="JAZHXI010000010">
    <property type="protein sequence ID" value="KAL2066924.1"/>
    <property type="molecule type" value="Genomic_DNA"/>
</dbReference>